<dbReference type="InterPro" id="IPR052534">
    <property type="entry name" value="Extracell_DNA_Util/SecSys_Comp"/>
</dbReference>
<feature type="region of interest" description="Disordered" evidence="2">
    <location>
        <begin position="351"/>
        <end position="375"/>
    </location>
</feature>
<evidence type="ECO:0000256" key="1">
    <source>
        <dbReference type="SAM" id="Coils"/>
    </source>
</evidence>
<feature type="coiled-coil region" evidence="1">
    <location>
        <begin position="243"/>
        <end position="270"/>
    </location>
</feature>
<dbReference type="PANTHER" id="PTHR40278:SF1">
    <property type="entry name" value="DNA UTILIZATION PROTEIN HOFN"/>
    <property type="match status" value="1"/>
</dbReference>
<name>A0ABN6VHD4_9HYPH</name>
<gene>
    <name evidence="3" type="ORF">SS37A_22960</name>
</gene>
<evidence type="ECO:0000256" key="2">
    <source>
        <dbReference type="SAM" id="MobiDB-lite"/>
    </source>
</evidence>
<evidence type="ECO:0008006" key="5">
    <source>
        <dbReference type="Google" id="ProtNLM"/>
    </source>
</evidence>
<evidence type="ECO:0000313" key="4">
    <source>
        <dbReference type="Proteomes" id="UP001317629"/>
    </source>
</evidence>
<dbReference type="Pfam" id="PF05137">
    <property type="entry name" value="PilN"/>
    <property type="match status" value="1"/>
</dbReference>
<proteinExistence type="predicted"/>
<dbReference type="PANTHER" id="PTHR40278">
    <property type="entry name" value="DNA UTILIZATION PROTEIN HOFN"/>
    <property type="match status" value="1"/>
</dbReference>
<feature type="compositionally biased region" description="Basic and acidic residues" evidence="2">
    <location>
        <begin position="353"/>
        <end position="375"/>
    </location>
</feature>
<accession>A0ABN6VHD4</accession>
<sequence length="375" mass="41181">MPSEFWTRDVVEGALKPAADRFFAWYRREFFAFFPPETLAWLTDRGDRQLVLRAGERNLWLLDARGAPLWSLSADEIAASSLDEALARRGVARQAARIRLEIDGSAFFVRRFDIPAVAQANLPRLLIADIERKTPFRLADVVYGHTIAAHPASADKLRVSLWILRRDFIDGAIAAAGLAPGDISFIKPVGLRDAAAEAPSIVIGGKTEVSHSFRNIAIGLSAATALLLAAGFGATLWRQSALNEELDAKIQEMSARAAKVRQVVDRASAESRLLAVLRKARRDEPLFADLWEEVARVMPDGAYATDFRFSETKPNDKTIDLVGFADSAVGLPALFNKSPLFADAGLTAPITPDPREKREGFSLQVKFEKKPGSTK</sequence>
<organism evidence="3 4">
    <name type="scientific">Methylocystis iwaonis</name>
    <dbReference type="NCBI Taxonomy" id="2885079"/>
    <lineage>
        <taxon>Bacteria</taxon>
        <taxon>Pseudomonadati</taxon>
        <taxon>Pseudomonadota</taxon>
        <taxon>Alphaproteobacteria</taxon>
        <taxon>Hyphomicrobiales</taxon>
        <taxon>Methylocystaceae</taxon>
        <taxon>Methylocystis</taxon>
    </lineage>
</organism>
<keyword evidence="1" id="KW-0175">Coiled coil</keyword>
<dbReference type="InterPro" id="IPR007813">
    <property type="entry name" value="PilN"/>
</dbReference>
<reference evidence="3 4" key="1">
    <citation type="journal article" date="2023" name="Int. J. Syst. Evol. Microbiol.">
        <title>Methylocystis iwaonis sp. nov., a type II methane-oxidizing bacterium from surface soil of a rice paddy field in Japan, and emended description of the genus Methylocystis (ex Whittenbury et al. 1970) Bowman et al. 1993.</title>
        <authorList>
            <person name="Kaise H."/>
            <person name="Sawadogo J.B."/>
            <person name="Alam M.S."/>
            <person name="Ueno C."/>
            <person name="Dianou D."/>
            <person name="Shinjo R."/>
            <person name="Asakawa S."/>
        </authorList>
    </citation>
    <scope>NUCLEOTIDE SEQUENCE [LARGE SCALE GENOMIC DNA]</scope>
    <source>
        <strain evidence="3 4">SS37A-Re</strain>
    </source>
</reference>
<evidence type="ECO:0000313" key="3">
    <source>
        <dbReference type="EMBL" id="BDV34767.1"/>
    </source>
</evidence>
<dbReference type="Proteomes" id="UP001317629">
    <property type="component" value="Chromosome"/>
</dbReference>
<dbReference type="RefSeq" id="WP_281928039.1">
    <property type="nucleotide sequence ID" value="NZ_AP027142.1"/>
</dbReference>
<keyword evidence="4" id="KW-1185">Reference proteome</keyword>
<dbReference type="EMBL" id="AP027142">
    <property type="protein sequence ID" value="BDV34767.1"/>
    <property type="molecule type" value="Genomic_DNA"/>
</dbReference>
<protein>
    <recommendedName>
        <fullName evidence="5">Fimbrial assembly protein</fullName>
    </recommendedName>
</protein>